<reference evidence="2 3" key="1">
    <citation type="journal article" date="2015" name="Nature">
        <title>rRNA introns, odd ribosomes, and small enigmatic genomes across a large radiation of phyla.</title>
        <authorList>
            <person name="Brown C.T."/>
            <person name="Hug L.A."/>
            <person name="Thomas B.C."/>
            <person name="Sharon I."/>
            <person name="Castelle C.J."/>
            <person name="Singh A."/>
            <person name="Wilkins M.J."/>
            <person name="Williams K.H."/>
            <person name="Banfield J.F."/>
        </authorList>
    </citation>
    <scope>NUCLEOTIDE SEQUENCE [LARGE SCALE GENOMIC DNA]</scope>
</reference>
<proteinExistence type="predicted"/>
<evidence type="ECO:0000313" key="2">
    <source>
        <dbReference type="EMBL" id="KKR83848.1"/>
    </source>
</evidence>
<dbReference type="Proteomes" id="UP000034601">
    <property type="component" value="Unassembled WGS sequence"/>
</dbReference>
<accession>A0A0G0U430</accession>
<feature type="transmembrane region" description="Helical" evidence="1">
    <location>
        <begin position="6"/>
        <end position="30"/>
    </location>
</feature>
<name>A0A0G0U430_9BACT</name>
<dbReference type="Pfam" id="PF07963">
    <property type="entry name" value="N_methyl"/>
    <property type="match status" value="1"/>
</dbReference>
<evidence type="ECO:0000256" key="1">
    <source>
        <dbReference type="SAM" id="Phobius"/>
    </source>
</evidence>
<dbReference type="EMBL" id="LCAB01000001">
    <property type="protein sequence ID" value="KKR83848.1"/>
    <property type="molecule type" value="Genomic_DNA"/>
</dbReference>
<dbReference type="InterPro" id="IPR045584">
    <property type="entry name" value="Pilin-like"/>
</dbReference>
<protein>
    <recommendedName>
        <fullName evidence="4">Prepilin-type N-terminal cleavage/methylation domain-containing protein</fullName>
    </recommendedName>
</protein>
<dbReference type="NCBIfam" id="TIGR02532">
    <property type="entry name" value="IV_pilin_GFxxxE"/>
    <property type="match status" value="1"/>
</dbReference>
<evidence type="ECO:0008006" key="4">
    <source>
        <dbReference type="Google" id="ProtNLM"/>
    </source>
</evidence>
<keyword evidence="1" id="KW-0472">Membrane</keyword>
<evidence type="ECO:0000313" key="3">
    <source>
        <dbReference type="Proteomes" id="UP000034601"/>
    </source>
</evidence>
<comment type="caution">
    <text evidence="2">The sequence shown here is derived from an EMBL/GenBank/DDBJ whole genome shotgun (WGS) entry which is preliminary data.</text>
</comment>
<keyword evidence="1" id="KW-1133">Transmembrane helix</keyword>
<keyword evidence="1" id="KW-0812">Transmembrane</keyword>
<gene>
    <name evidence="2" type="ORF">UU29_C0001G0068</name>
</gene>
<sequence>MKKPGFTLIELIIVVSIIVLLGLIFTDILVQTLRGQNKVRILNQVKQNGQVVMEKLSTSIRQGGEVKCVGDLEDDSDTIDDTITMFKPSGYSPNQGTYIRFRLIRPVANTTNGYLTEEYFTDKEQSSQGFTDSQLCIKRVDLGFKSYLTDLDTIKGVSVDHYSTDEASFSPLFKKIEKKGYNDAITVTFRLFPGVKVGAGAYEADVKEGGIPVFTTTVQLRRSW</sequence>
<dbReference type="AlphaFoldDB" id="A0A0G0U430"/>
<dbReference type="InterPro" id="IPR012902">
    <property type="entry name" value="N_methyl_site"/>
</dbReference>
<organism evidence="2 3">
    <name type="scientific">Candidatus Daviesbacteria bacterium GW2011_GWA2_40_9</name>
    <dbReference type="NCBI Taxonomy" id="1618424"/>
    <lineage>
        <taxon>Bacteria</taxon>
        <taxon>Candidatus Daviesiibacteriota</taxon>
    </lineage>
</organism>
<dbReference type="SUPFAM" id="SSF54523">
    <property type="entry name" value="Pili subunits"/>
    <property type="match status" value="1"/>
</dbReference>